<gene>
    <name evidence="2" type="primary">CSON006224</name>
</gene>
<feature type="compositionally biased region" description="Basic and acidic residues" evidence="1">
    <location>
        <begin position="145"/>
        <end position="154"/>
    </location>
</feature>
<accession>A0A336LBE7</accession>
<organism evidence="2">
    <name type="scientific">Culicoides sonorensis</name>
    <name type="common">Biting midge</name>
    <dbReference type="NCBI Taxonomy" id="179676"/>
    <lineage>
        <taxon>Eukaryota</taxon>
        <taxon>Metazoa</taxon>
        <taxon>Ecdysozoa</taxon>
        <taxon>Arthropoda</taxon>
        <taxon>Hexapoda</taxon>
        <taxon>Insecta</taxon>
        <taxon>Pterygota</taxon>
        <taxon>Neoptera</taxon>
        <taxon>Endopterygota</taxon>
        <taxon>Diptera</taxon>
        <taxon>Nematocera</taxon>
        <taxon>Chironomoidea</taxon>
        <taxon>Ceratopogonidae</taxon>
        <taxon>Ceratopogoninae</taxon>
        <taxon>Culicoides</taxon>
        <taxon>Monoculicoides</taxon>
    </lineage>
</organism>
<dbReference type="EMBL" id="UFQS01002357">
    <property type="protein sequence ID" value="SSX13865.1"/>
    <property type="molecule type" value="Genomic_DNA"/>
</dbReference>
<sequence>MANTMDFDLSLDEIIKLRANKEQDDVLELDEDMTFMDEDDLEAPTTVSSFGNSKDPDLSVNWRLRSENIIDRPTGMPPLLSRTAQKQLEELEEMKQENRLHELTDRYDLNSTCNRSISSRRNSIAGSRAGSRVSTMRNFGVTKQNDSKFDRNRQSDPIGKSSVRSEAVGGRDLRSKLTKFMEMKKKQQVPVKPVEIKQENALALQEMQGEQLKTMNFKQLLESKGLTDCVEVINTSFGPKYDMGIQKEIAFLQKKPLTYACGINVPIAVGGAGIECPKLKALGTKLSLNSRFAQY</sequence>
<reference evidence="3" key="2">
    <citation type="submission" date="2018-07" db="EMBL/GenBank/DDBJ databases">
        <authorList>
            <person name="Quirk P.G."/>
            <person name="Krulwich T.A."/>
        </authorList>
    </citation>
    <scope>NUCLEOTIDE SEQUENCE</scope>
</reference>
<dbReference type="VEuPathDB" id="VectorBase:CSON006224"/>
<feature type="region of interest" description="Disordered" evidence="1">
    <location>
        <begin position="144"/>
        <end position="169"/>
    </location>
</feature>
<evidence type="ECO:0000256" key="1">
    <source>
        <dbReference type="SAM" id="MobiDB-lite"/>
    </source>
</evidence>
<name>A0A336LBE7_CULSO</name>
<dbReference type="AlphaFoldDB" id="A0A336LBE7"/>
<proteinExistence type="predicted"/>
<protein>
    <submittedName>
        <fullName evidence="2">CSON006224 protein</fullName>
    </submittedName>
</protein>
<reference evidence="2" key="1">
    <citation type="submission" date="2018-04" db="EMBL/GenBank/DDBJ databases">
        <authorList>
            <person name="Go L.Y."/>
            <person name="Mitchell J.A."/>
        </authorList>
    </citation>
    <scope>NUCLEOTIDE SEQUENCE</scope>
    <source>
        <tissue evidence="2">Whole organism</tissue>
    </source>
</reference>
<evidence type="ECO:0000313" key="2">
    <source>
        <dbReference type="EMBL" id="SSX13865.1"/>
    </source>
</evidence>
<evidence type="ECO:0000313" key="3">
    <source>
        <dbReference type="EMBL" id="SSX33285.1"/>
    </source>
</evidence>
<dbReference type="EMBL" id="UFQT01002357">
    <property type="protein sequence ID" value="SSX33285.1"/>
    <property type="molecule type" value="Genomic_DNA"/>
</dbReference>